<name>A0A8E2FD73_9PEZI</name>
<gene>
    <name evidence="1" type="ORF">AOQ84DRAFT_425314</name>
</gene>
<accession>A0A8E2FD73</accession>
<proteinExistence type="predicted"/>
<dbReference type="EMBL" id="KV748522">
    <property type="protein sequence ID" value="OCL14841.1"/>
    <property type="molecule type" value="Genomic_DNA"/>
</dbReference>
<keyword evidence="2" id="KW-1185">Reference proteome</keyword>
<dbReference type="Proteomes" id="UP000250140">
    <property type="component" value="Unassembled WGS sequence"/>
</dbReference>
<sequence length="191" mass="21731">MNSALVKAANDEQIVNTALILLLNTVTMFHPSVHADWAIDRKIFHFGDFFEARTDGLLKIAGVEVPLAIVEVKSHLREGNINQIQMQESAQMAAWLYNYPNQGLLTSQFRRLIVSQDNREIYLTFAEYDAAYLQYLKNENTISVSKDAAPPSFMTMHQFGPWNCFDSKFVESVGRIILAFTIQQSKTYTSN</sequence>
<dbReference type="OrthoDB" id="3508621at2759"/>
<protein>
    <submittedName>
        <fullName evidence="1">Uncharacterized protein</fullName>
    </submittedName>
</protein>
<evidence type="ECO:0000313" key="2">
    <source>
        <dbReference type="Proteomes" id="UP000250140"/>
    </source>
</evidence>
<dbReference type="AlphaFoldDB" id="A0A8E2FD73"/>
<organism evidence="1 2">
    <name type="scientific">Glonium stellatum</name>
    <dbReference type="NCBI Taxonomy" id="574774"/>
    <lineage>
        <taxon>Eukaryota</taxon>
        <taxon>Fungi</taxon>
        <taxon>Dikarya</taxon>
        <taxon>Ascomycota</taxon>
        <taxon>Pezizomycotina</taxon>
        <taxon>Dothideomycetes</taxon>
        <taxon>Pleosporomycetidae</taxon>
        <taxon>Gloniales</taxon>
        <taxon>Gloniaceae</taxon>
        <taxon>Glonium</taxon>
    </lineage>
</organism>
<evidence type="ECO:0000313" key="1">
    <source>
        <dbReference type="EMBL" id="OCL14841.1"/>
    </source>
</evidence>
<reference evidence="1 2" key="1">
    <citation type="journal article" date="2016" name="Nat. Commun.">
        <title>Ectomycorrhizal ecology is imprinted in the genome of the dominant symbiotic fungus Cenococcum geophilum.</title>
        <authorList>
            <consortium name="DOE Joint Genome Institute"/>
            <person name="Peter M."/>
            <person name="Kohler A."/>
            <person name="Ohm R.A."/>
            <person name="Kuo A."/>
            <person name="Krutzmann J."/>
            <person name="Morin E."/>
            <person name="Arend M."/>
            <person name="Barry K.W."/>
            <person name="Binder M."/>
            <person name="Choi C."/>
            <person name="Clum A."/>
            <person name="Copeland A."/>
            <person name="Grisel N."/>
            <person name="Haridas S."/>
            <person name="Kipfer T."/>
            <person name="LaButti K."/>
            <person name="Lindquist E."/>
            <person name="Lipzen A."/>
            <person name="Maire R."/>
            <person name="Meier B."/>
            <person name="Mihaltcheva S."/>
            <person name="Molinier V."/>
            <person name="Murat C."/>
            <person name="Poggeler S."/>
            <person name="Quandt C.A."/>
            <person name="Sperisen C."/>
            <person name="Tritt A."/>
            <person name="Tisserant E."/>
            <person name="Crous P.W."/>
            <person name="Henrissat B."/>
            <person name="Nehls U."/>
            <person name="Egli S."/>
            <person name="Spatafora J.W."/>
            <person name="Grigoriev I.V."/>
            <person name="Martin F.M."/>
        </authorList>
    </citation>
    <scope>NUCLEOTIDE SEQUENCE [LARGE SCALE GENOMIC DNA]</scope>
    <source>
        <strain evidence="1 2">CBS 207.34</strain>
    </source>
</reference>